<evidence type="ECO:0000256" key="1">
    <source>
        <dbReference type="SAM" id="SignalP"/>
    </source>
</evidence>
<accession>A0A2P6CBA6</accession>
<sequence>MESIKKISIVCLFLLSFLASAQDEKLPSYFSDQLQFDNSQLPISTINNFQINSQEMVSTISLKQIGNANVTNIDDRFSNGDHRVYQIGNGNNYQFLNYNSNQPINLGVLQSGNDNSLEVQGINSVFQNLKIVQFGGAKMSVINY</sequence>
<reference evidence="2 3" key="1">
    <citation type="submission" date="2016-12" db="EMBL/GenBank/DDBJ databases">
        <title>Trade-off between light-utilization and light-protection in marine flavobacteria.</title>
        <authorList>
            <person name="Kumagai Y."/>
            <person name="Yoshizawa S."/>
            <person name="Kogure K."/>
            <person name="Iwasaki W."/>
        </authorList>
    </citation>
    <scope>NUCLEOTIDE SEQUENCE [LARGE SCALE GENOMIC DNA]</scope>
    <source>
        <strain evidence="2 3">KCTC 12100</strain>
    </source>
</reference>
<organism evidence="2 3">
    <name type="scientific">Polaribacter butkevichii</name>
    <dbReference type="NCBI Taxonomy" id="218490"/>
    <lineage>
        <taxon>Bacteria</taxon>
        <taxon>Pseudomonadati</taxon>
        <taxon>Bacteroidota</taxon>
        <taxon>Flavobacteriia</taxon>
        <taxon>Flavobacteriales</taxon>
        <taxon>Flavobacteriaceae</taxon>
    </lineage>
</organism>
<feature type="signal peptide" evidence="1">
    <location>
        <begin position="1"/>
        <end position="21"/>
    </location>
</feature>
<evidence type="ECO:0000313" key="2">
    <source>
        <dbReference type="EMBL" id="PQJ72196.1"/>
    </source>
</evidence>
<feature type="chain" id="PRO_5015125872" description="Curlin subunit CsgB" evidence="1">
    <location>
        <begin position="22"/>
        <end position="144"/>
    </location>
</feature>
<proteinExistence type="predicted"/>
<gene>
    <name evidence="2" type="ORF">BTO14_02555</name>
</gene>
<dbReference type="AlphaFoldDB" id="A0A2P6CBA6"/>
<keyword evidence="1" id="KW-0732">Signal</keyword>
<name>A0A2P6CBA6_9FLAO</name>
<keyword evidence="3" id="KW-1185">Reference proteome</keyword>
<evidence type="ECO:0008006" key="4">
    <source>
        <dbReference type="Google" id="ProtNLM"/>
    </source>
</evidence>
<protein>
    <recommendedName>
        <fullName evidence="4">Curlin subunit CsgB</fullName>
    </recommendedName>
</protein>
<dbReference type="EMBL" id="MSCK01000001">
    <property type="protein sequence ID" value="PQJ72196.1"/>
    <property type="molecule type" value="Genomic_DNA"/>
</dbReference>
<dbReference type="OrthoDB" id="1202223at2"/>
<dbReference type="Proteomes" id="UP000247345">
    <property type="component" value="Unassembled WGS sequence"/>
</dbReference>
<comment type="caution">
    <text evidence="2">The sequence shown here is derived from an EMBL/GenBank/DDBJ whole genome shotgun (WGS) entry which is preliminary data.</text>
</comment>
<evidence type="ECO:0000313" key="3">
    <source>
        <dbReference type="Proteomes" id="UP000247345"/>
    </source>
</evidence>
<dbReference type="RefSeq" id="WP_105047857.1">
    <property type="nucleotide sequence ID" value="NZ_CP150661.1"/>
</dbReference>